<dbReference type="InterPro" id="IPR050911">
    <property type="entry name" value="DRAM/TMEM150_Autophagy_Mod"/>
</dbReference>
<evidence type="ECO:0000256" key="3">
    <source>
        <dbReference type="ARBA" id="ARBA00022989"/>
    </source>
</evidence>
<reference evidence="8" key="1">
    <citation type="submission" date="2022-08" db="EMBL/GenBank/DDBJ databases">
        <title>Novel sulphate-reducing endosymbionts in the free-living metamonad Anaeramoeba.</title>
        <authorList>
            <person name="Jerlstrom-Hultqvist J."/>
            <person name="Cepicka I."/>
            <person name="Gallot-Lavallee L."/>
            <person name="Salas-Leiva D."/>
            <person name="Curtis B.A."/>
            <person name="Zahonova K."/>
            <person name="Pipaliya S."/>
            <person name="Dacks J."/>
            <person name="Roger A.J."/>
        </authorList>
    </citation>
    <scope>NUCLEOTIDE SEQUENCE</scope>
    <source>
        <strain evidence="8">Busselton2</strain>
    </source>
</reference>
<feature type="transmembrane region" description="Helical" evidence="6">
    <location>
        <begin position="196"/>
        <end position="217"/>
    </location>
</feature>
<evidence type="ECO:0000256" key="4">
    <source>
        <dbReference type="ARBA" id="ARBA00023136"/>
    </source>
</evidence>
<feature type="transmembrane region" description="Helical" evidence="6">
    <location>
        <begin position="229"/>
        <end position="247"/>
    </location>
</feature>
<name>A0AAV7ZHV4_9EUKA</name>
<feature type="transmembrane region" description="Helical" evidence="6">
    <location>
        <begin position="70"/>
        <end position="92"/>
    </location>
</feature>
<dbReference type="PANTHER" id="PTHR21324:SF2">
    <property type="entry name" value="EG:22E5.9 PROTEIN"/>
    <property type="match status" value="1"/>
</dbReference>
<dbReference type="InterPro" id="IPR019402">
    <property type="entry name" value="CWH43_N"/>
</dbReference>
<comment type="caution">
    <text evidence="8">The sequence shown here is derived from an EMBL/GenBank/DDBJ whole genome shotgun (WGS) entry which is preliminary data.</text>
</comment>
<evidence type="ECO:0000313" key="8">
    <source>
        <dbReference type="EMBL" id="KAJ3440486.1"/>
    </source>
</evidence>
<feature type="region of interest" description="Disordered" evidence="5">
    <location>
        <begin position="270"/>
        <end position="309"/>
    </location>
</feature>
<evidence type="ECO:0000256" key="5">
    <source>
        <dbReference type="SAM" id="MobiDB-lite"/>
    </source>
</evidence>
<evidence type="ECO:0000313" key="9">
    <source>
        <dbReference type="Proteomes" id="UP001146793"/>
    </source>
</evidence>
<dbReference type="PANTHER" id="PTHR21324">
    <property type="entry name" value="FASTING-INDUCIBLE INTEGRAL MEMBRANE PROTEIN TM6P1-RELATED"/>
    <property type="match status" value="1"/>
</dbReference>
<organism evidence="8 9">
    <name type="scientific">Anaeramoeba flamelloides</name>
    <dbReference type="NCBI Taxonomy" id="1746091"/>
    <lineage>
        <taxon>Eukaryota</taxon>
        <taxon>Metamonada</taxon>
        <taxon>Anaeramoebidae</taxon>
        <taxon>Anaeramoeba</taxon>
    </lineage>
</organism>
<dbReference type="GO" id="GO:0012505">
    <property type="term" value="C:endomembrane system"/>
    <property type="evidence" value="ECO:0007669"/>
    <property type="project" value="UniProtKB-SubCell"/>
</dbReference>
<accession>A0AAV7ZHV4</accession>
<feature type="compositionally biased region" description="Polar residues" evidence="5">
    <location>
        <begin position="270"/>
        <end position="303"/>
    </location>
</feature>
<evidence type="ECO:0000256" key="6">
    <source>
        <dbReference type="SAM" id="Phobius"/>
    </source>
</evidence>
<proteinExistence type="predicted"/>
<feature type="domain" description="CWH43-like N-terminal" evidence="7">
    <location>
        <begin position="27"/>
        <end position="255"/>
    </location>
</feature>
<evidence type="ECO:0000256" key="1">
    <source>
        <dbReference type="ARBA" id="ARBA00004127"/>
    </source>
</evidence>
<sequence>MTNTKTTTKPKEPAGYKYLSITRPDRVLIIATVVGILNLITIHIIARALHHVIVAIPYISMTENHRPEHYITSIVFTSVAVVLCWTQYLVYVRQRTLYPQNKKLLMWLFFNAIVSSIGLFGQAVFELQLDWNTKKYNSEEAQELKNNITWHSNIHLTLTNCLFISTMIHTLSYLVFMVKNKLHKEKETKGSFKLKIFVLSLLVLSFVMQQILQNIYFPKDQEQKRITTMQFGAVFQYLMVISIMAHYTSFYKELKRVHVFSYYSLCESESNLQDPKSSQDSNPNNLQINTENDYLVHQSPNNSSDDEKL</sequence>
<dbReference type="Pfam" id="PF10277">
    <property type="entry name" value="Frag1"/>
    <property type="match status" value="1"/>
</dbReference>
<evidence type="ECO:0000259" key="7">
    <source>
        <dbReference type="Pfam" id="PF10277"/>
    </source>
</evidence>
<dbReference type="Proteomes" id="UP001146793">
    <property type="component" value="Unassembled WGS sequence"/>
</dbReference>
<feature type="transmembrane region" description="Helical" evidence="6">
    <location>
        <begin position="154"/>
        <end position="176"/>
    </location>
</feature>
<feature type="transmembrane region" description="Helical" evidence="6">
    <location>
        <begin position="104"/>
        <end position="125"/>
    </location>
</feature>
<feature type="transmembrane region" description="Helical" evidence="6">
    <location>
        <begin position="27"/>
        <end position="50"/>
    </location>
</feature>
<keyword evidence="4 6" id="KW-0472">Membrane</keyword>
<evidence type="ECO:0000256" key="2">
    <source>
        <dbReference type="ARBA" id="ARBA00022692"/>
    </source>
</evidence>
<protein>
    <submittedName>
        <fullName evidence="8">Fasting-inducible integral membrane protein tm6p1-related</fullName>
    </submittedName>
</protein>
<dbReference type="AlphaFoldDB" id="A0AAV7ZHV4"/>
<gene>
    <name evidence="8" type="ORF">M0812_14154</name>
</gene>
<dbReference type="EMBL" id="JANTQA010000030">
    <property type="protein sequence ID" value="KAJ3440486.1"/>
    <property type="molecule type" value="Genomic_DNA"/>
</dbReference>
<keyword evidence="2 6" id="KW-0812">Transmembrane</keyword>
<comment type="subcellular location">
    <subcellularLocation>
        <location evidence="1">Endomembrane system</location>
        <topology evidence="1">Multi-pass membrane protein</topology>
    </subcellularLocation>
</comment>
<keyword evidence="3 6" id="KW-1133">Transmembrane helix</keyword>